<feature type="coiled-coil region" evidence="1">
    <location>
        <begin position="27"/>
        <end position="54"/>
    </location>
</feature>
<keyword evidence="1" id="KW-0175">Coiled coil</keyword>
<feature type="transmembrane region" description="Helical" evidence="2">
    <location>
        <begin position="98"/>
        <end position="120"/>
    </location>
</feature>
<keyword evidence="2" id="KW-0472">Membrane</keyword>
<protein>
    <recommendedName>
        <fullName evidence="5">Solute carrier family 40 protein</fullName>
    </recommendedName>
</protein>
<sequence length="140" mass="15459">MPIPALPSNLDEERDEPLKSIEIGSDSNELTQLQQRLEAELEKLAVRLRTVEERLGVEPEKPTSEMAEDQLTPVPVEESAWSIPLVIGLDNTGWLDTLAAVVLVMVNLGMQLAFSGILLSEEFMGGCLRKPPRVCQDLAH</sequence>
<evidence type="ECO:0000256" key="1">
    <source>
        <dbReference type="SAM" id="Coils"/>
    </source>
</evidence>
<proteinExistence type="predicted"/>
<organism evidence="3 4">
    <name type="scientific">Durusdinium trenchii</name>
    <dbReference type="NCBI Taxonomy" id="1381693"/>
    <lineage>
        <taxon>Eukaryota</taxon>
        <taxon>Sar</taxon>
        <taxon>Alveolata</taxon>
        <taxon>Dinophyceae</taxon>
        <taxon>Suessiales</taxon>
        <taxon>Symbiodiniaceae</taxon>
        <taxon>Durusdinium</taxon>
    </lineage>
</organism>
<evidence type="ECO:0000256" key="2">
    <source>
        <dbReference type="SAM" id="Phobius"/>
    </source>
</evidence>
<keyword evidence="2" id="KW-0812">Transmembrane</keyword>
<keyword evidence="2" id="KW-1133">Transmembrane helix</keyword>
<comment type="caution">
    <text evidence="3">The sequence shown here is derived from an EMBL/GenBank/DDBJ whole genome shotgun (WGS) entry which is preliminary data.</text>
</comment>
<reference evidence="3 4" key="1">
    <citation type="submission" date="2024-02" db="EMBL/GenBank/DDBJ databases">
        <authorList>
            <person name="Chen Y."/>
            <person name="Shah S."/>
            <person name="Dougan E. K."/>
            <person name="Thang M."/>
            <person name="Chan C."/>
        </authorList>
    </citation>
    <scope>NUCLEOTIDE SEQUENCE [LARGE SCALE GENOMIC DNA]</scope>
</reference>
<name>A0ABP0JUD2_9DINO</name>
<evidence type="ECO:0000313" key="4">
    <source>
        <dbReference type="Proteomes" id="UP001642484"/>
    </source>
</evidence>
<evidence type="ECO:0000313" key="3">
    <source>
        <dbReference type="EMBL" id="CAK9017855.1"/>
    </source>
</evidence>
<keyword evidence="4" id="KW-1185">Reference proteome</keyword>
<dbReference type="Proteomes" id="UP001642484">
    <property type="component" value="Unassembled WGS sequence"/>
</dbReference>
<gene>
    <name evidence="3" type="ORF">CCMP2556_LOCUS13028</name>
</gene>
<accession>A0ABP0JUD2</accession>
<dbReference type="EMBL" id="CAXAMN010006524">
    <property type="protein sequence ID" value="CAK9017855.1"/>
    <property type="molecule type" value="Genomic_DNA"/>
</dbReference>
<evidence type="ECO:0008006" key="5">
    <source>
        <dbReference type="Google" id="ProtNLM"/>
    </source>
</evidence>